<dbReference type="Proteomes" id="UP000324974">
    <property type="component" value="Chromosome"/>
</dbReference>
<evidence type="ECO:0000313" key="1">
    <source>
        <dbReference type="EMBL" id="QEL20287.1"/>
    </source>
</evidence>
<organism evidence="1 2">
    <name type="scientific">Limnoglobus roseus</name>
    <dbReference type="NCBI Taxonomy" id="2598579"/>
    <lineage>
        <taxon>Bacteria</taxon>
        <taxon>Pseudomonadati</taxon>
        <taxon>Planctomycetota</taxon>
        <taxon>Planctomycetia</taxon>
        <taxon>Gemmatales</taxon>
        <taxon>Gemmataceae</taxon>
        <taxon>Limnoglobus</taxon>
    </lineage>
</organism>
<dbReference type="EMBL" id="CP042425">
    <property type="protein sequence ID" value="QEL20287.1"/>
    <property type="molecule type" value="Genomic_DNA"/>
</dbReference>
<dbReference type="KEGG" id="lrs:PX52LOC_07379"/>
<evidence type="ECO:0000313" key="2">
    <source>
        <dbReference type="Proteomes" id="UP000324974"/>
    </source>
</evidence>
<dbReference type="OrthoDB" id="281839at2"/>
<dbReference type="RefSeq" id="WP_149114602.1">
    <property type="nucleotide sequence ID" value="NZ_CP042425.1"/>
</dbReference>
<dbReference type="AlphaFoldDB" id="A0A5C1AQ31"/>
<keyword evidence="2" id="KW-1185">Reference proteome</keyword>
<protein>
    <submittedName>
        <fullName evidence="1">Uncharacterized protein</fullName>
    </submittedName>
</protein>
<proteinExistence type="predicted"/>
<reference evidence="2" key="1">
    <citation type="submission" date="2019-08" db="EMBL/GenBank/DDBJ databases">
        <title>Limnoglobus roseus gen. nov., sp. nov., a novel freshwater planctomycete with a giant genome from the family Gemmataceae.</title>
        <authorList>
            <person name="Kulichevskaya I.S."/>
            <person name="Naumoff D.G."/>
            <person name="Miroshnikov K."/>
            <person name="Ivanova A."/>
            <person name="Philippov D.A."/>
            <person name="Hakobyan A."/>
            <person name="Rijpstra I.C."/>
            <person name="Sinninghe Damste J.S."/>
            <person name="Liesack W."/>
            <person name="Dedysh S.N."/>
        </authorList>
    </citation>
    <scope>NUCLEOTIDE SEQUENCE [LARGE SCALE GENOMIC DNA]</scope>
    <source>
        <strain evidence="2">PX52</strain>
    </source>
</reference>
<sequence>MNKLIPQDLPNFARQFKFAGARLLRVKQAYRKGQLVVDVFLRLMPAIKNLDDDPRPVRLHLRLVGVDEMRILKRPAGSPGKVPDAHFGYFQSQFFITLDSWSLQPGERAGVHDFRGSDLYFGCRDLLWEQVEKPTKPE</sequence>
<gene>
    <name evidence="1" type="ORF">PX52LOC_07379</name>
</gene>
<name>A0A5C1AQ31_9BACT</name>
<accession>A0A5C1AQ31</accession>